<keyword evidence="2" id="KW-1185">Reference proteome</keyword>
<protein>
    <submittedName>
        <fullName evidence="1">Uncharacterized protein DUF4302</fullName>
    </submittedName>
</protein>
<dbReference type="EMBL" id="QJJX01000001">
    <property type="protein sequence ID" value="PXX24777.1"/>
    <property type="molecule type" value="Genomic_DNA"/>
</dbReference>
<dbReference type="Proteomes" id="UP000248314">
    <property type="component" value="Unassembled WGS sequence"/>
</dbReference>
<name>A0A318IBI0_9BACT</name>
<dbReference type="InterPro" id="IPR025396">
    <property type="entry name" value="DUF4302"/>
</dbReference>
<dbReference type="RefSeq" id="WP_110369875.1">
    <property type="nucleotide sequence ID" value="NZ_QJJX01000001.1"/>
</dbReference>
<accession>A0A318IBI0</accession>
<dbReference type="Pfam" id="PF14135">
    <property type="entry name" value="DUF4302"/>
    <property type="match status" value="1"/>
</dbReference>
<gene>
    <name evidence="1" type="ORF">EJ73_00043</name>
</gene>
<evidence type="ECO:0000313" key="2">
    <source>
        <dbReference type="Proteomes" id="UP000248314"/>
    </source>
</evidence>
<comment type="caution">
    <text evidence="1">The sequence shown here is derived from an EMBL/GenBank/DDBJ whole genome shotgun (WGS) entry which is preliminary data.</text>
</comment>
<dbReference type="STRING" id="1122991.GCA_000613445_02392"/>
<sequence length="344" mass="39583">MHSNYKLWLIAIIATLFVACDADIDAFDRSPAQRNAESIAALKAELTAAEHGWRVLYFPRTDSLLFSNPSELIPQFGFRGRYGYGGHCFSMKFHADNTLEMKADYNASTASTPLTSEYSVGRNSFTQLSFVTQNYVHELVNDAFRASSDWLYMGKNADGDLVFRTASYLEPAREYIVFTKMTNEEQWQRTTNKALENREYFESMVNPQLSIHRGSRTYFRSDIYVKRDVETNKSLLREIKEKKYYLFLFAQKKNPIPGYPAKEIVGLGSGYGGTEHGLTFRAGLRYDSKTMFFDFERVGQRFRAELVEVYDPLLRKTRLVSKHLHPEGVETGLVAEIWDEGDDR</sequence>
<reference evidence="1 2" key="1">
    <citation type="submission" date="2018-05" db="EMBL/GenBank/DDBJ databases">
        <title>Genomic Encyclopedia of Type Strains, Phase I: the one thousand microbial genomes (KMG-I) project.</title>
        <authorList>
            <person name="Kyrpides N."/>
        </authorList>
    </citation>
    <scope>NUCLEOTIDE SEQUENCE [LARGE SCALE GENOMIC DNA]</scope>
    <source>
        <strain evidence="1 2">DSM 15611</strain>
    </source>
</reference>
<proteinExistence type="predicted"/>
<evidence type="ECO:0000313" key="1">
    <source>
        <dbReference type="EMBL" id="PXX24777.1"/>
    </source>
</evidence>
<organism evidence="1 2">
    <name type="scientific">Hoylesella shahii DSM 15611 = JCM 12083</name>
    <dbReference type="NCBI Taxonomy" id="1122991"/>
    <lineage>
        <taxon>Bacteria</taxon>
        <taxon>Pseudomonadati</taxon>
        <taxon>Bacteroidota</taxon>
        <taxon>Bacteroidia</taxon>
        <taxon>Bacteroidales</taxon>
        <taxon>Prevotellaceae</taxon>
        <taxon>Hoylesella</taxon>
    </lineage>
</organism>
<dbReference type="AlphaFoldDB" id="A0A318IBI0"/>
<dbReference type="PROSITE" id="PS51257">
    <property type="entry name" value="PROKAR_LIPOPROTEIN"/>
    <property type="match status" value="1"/>
</dbReference>